<reference evidence="2 3" key="1">
    <citation type="submission" date="2015-10" db="EMBL/GenBank/DDBJ databases">
        <title>Genome sequence of Chryseobacterium greenlandense.</title>
        <authorList>
            <person name="Newman J."/>
            <person name="Fischer K."/>
            <person name="Miller J."/>
        </authorList>
    </citation>
    <scope>NUCLEOTIDE SEQUENCE [LARGE SCALE GENOMIC DNA]</scope>
    <source>
        <strain evidence="2 3">UMB34</strain>
    </source>
</reference>
<proteinExistence type="predicted"/>
<dbReference type="InterPro" id="IPR001173">
    <property type="entry name" value="Glyco_trans_2-like"/>
</dbReference>
<dbReference type="InterPro" id="IPR029044">
    <property type="entry name" value="Nucleotide-diphossugar_trans"/>
</dbReference>
<dbReference type="AlphaFoldDB" id="A0A101CKM5"/>
<dbReference type="SUPFAM" id="SSF53448">
    <property type="entry name" value="Nucleotide-diphospho-sugar transferases"/>
    <property type="match status" value="1"/>
</dbReference>
<dbReference type="Gene3D" id="3.90.550.10">
    <property type="entry name" value="Spore Coat Polysaccharide Biosynthesis Protein SpsA, Chain A"/>
    <property type="match status" value="1"/>
</dbReference>
<sequence length="241" mass="27946">MESAINIVHPQIKYLIIHQNTSNVNKPAFLERPDIEVITTNTKGLSKSRNIGLKNCKTEYAIIGDDDLEYIVEGLINVLEIIKIDSPDFASFKIQTPSDELEFKEYPTEKLFFEDSHITVASIEMLINVEKIKQKNIAFDERFGLGTYLRQSEEEIFISDLTKNGLNGIYYPIFIVKHPYESTGTKPVKESFKYFLKGCVSERLGEKYKLPKFNSFLRYLKNTIFLHMGRIYIAFTKRSYL</sequence>
<dbReference type="EMBL" id="LMAI01000002">
    <property type="protein sequence ID" value="KUJ57887.1"/>
    <property type="molecule type" value="Genomic_DNA"/>
</dbReference>
<evidence type="ECO:0000313" key="2">
    <source>
        <dbReference type="EMBL" id="KUJ57887.1"/>
    </source>
</evidence>
<accession>A0A101CKM5</accession>
<protein>
    <recommendedName>
        <fullName evidence="1">Glycosyltransferase 2-like domain-containing protein</fullName>
    </recommendedName>
</protein>
<comment type="caution">
    <text evidence="2">The sequence shown here is derived from an EMBL/GenBank/DDBJ whole genome shotgun (WGS) entry which is preliminary data.</text>
</comment>
<dbReference type="Proteomes" id="UP000054388">
    <property type="component" value="Unassembled WGS sequence"/>
</dbReference>
<feature type="domain" description="Glycosyltransferase 2-like" evidence="1">
    <location>
        <begin position="24"/>
        <end position="110"/>
    </location>
</feature>
<evidence type="ECO:0000313" key="3">
    <source>
        <dbReference type="Proteomes" id="UP000054388"/>
    </source>
</evidence>
<evidence type="ECO:0000259" key="1">
    <source>
        <dbReference type="Pfam" id="PF00535"/>
    </source>
</evidence>
<gene>
    <name evidence="2" type="ORF">AR686_03790</name>
</gene>
<name>A0A101CKM5_9FLAO</name>
<dbReference type="Pfam" id="PF00535">
    <property type="entry name" value="Glycos_transf_2"/>
    <property type="match status" value="1"/>
</dbReference>
<organism evidence="2 3">
    <name type="scientific">Chryseobacterium aquaticum subsp. greenlandense</name>
    <dbReference type="NCBI Taxonomy" id="345663"/>
    <lineage>
        <taxon>Bacteria</taxon>
        <taxon>Pseudomonadati</taxon>
        <taxon>Bacteroidota</taxon>
        <taxon>Flavobacteriia</taxon>
        <taxon>Flavobacteriales</taxon>
        <taxon>Weeksellaceae</taxon>
        <taxon>Chryseobacterium group</taxon>
        <taxon>Chryseobacterium</taxon>
    </lineage>
</organism>